<feature type="domain" description="Phosphomannose isomerase type I C-terminal" evidence="15">
    <location>
        <begin position="350"/>
        <end position="393"/>
    </location>
</feature>
<dbReference type="InterPro" id="IPR046456">
    <property type="entry name" value="PMI_typeI_C"/>
</dbReference>
<dbReference type="SUPFAM" id="SSF51182">
    <property type="entry name" value="RmlC-like cupins"/>
    <property type="match status" value="1"/>
</dbReference>
<dbReference type="PROSITE" id="PS00965">
    <property type="entry name" value="PMI_I_1"/>
    <property type="match status" value="1"/>
</dbReference>
<feature type="domain" description="Phosphomannose isomerase type I catalytic" evidence="16">
    <location>
        <begin position="7"/>
        <end position="150"/>
    </location>
</feature>
<dbReference type="GO" id="GO:0005975">
    <property type="term" value="P:carbohydrate metabolic process"/>
    <property type="evidence" value="ECO:0007669"/>
    <property type="project" value="InterPro"/>
</dbReference>
<name>A0AA48I154_9TREE</name>
<feature type="domain" description="Phosphomannose isomerase type I helical insertion" evidence="17">
    <location>
        <begin position="197"/>
        <end position="271"/>
    </location>
</feature>
<evidence type="ECO:0000256" key="11">
    <source>
        <dbReference type="PIRSR" id="PIRSR001480-2"/>
    </source>
</evidence>
<feature type="binding site" evidence="11">
    <location>
        <position position="111"/>
    </location>
    <ligand>
        <name>Zn(2+)</name>
        <dbReference type="ChEBI" id="CHEBI:29105"/>
    </ligand>
</feature>
<dbReference type="InterPro" id="IPR011051">
    <property type="entry name" value="RmlC_Cupin_sf"/>
</dbReference>
<dbReference type="InterPro" id="IPR001250">
    <property type="entry name" value="Man6P_Isoase-1"/>
</dbReference>
<evidence type="ECO:0000256" key="12">
    <source>
        <dbReference type="RuleBase" id="RU000611"/>
    </source>
</evidence>
<proteinExistence type="inferred from homology"/>
<keyword evidence="19" id="KW-1185">Reference proteome</keyword>
<dbReference type="Gene3D" id="1.10.441.10">
    <property type="entry name" value="Phosphomannose Isomerase, domain 2"/>
    <property type="match status" value="1"/>
</dbReference>
<dbReference type="GO" id="GO:0008270">
    <property type="term" value="F:zinc ion binding"/>
    <property type="evidence" value="ECO:0007669"/>
    <property type="project" value="InterPro"/>
</dbReference>
<evidence type="ECO:0000256" key="4">
    <source>
        <dbReference type="ARBA" id="ARBA00010772"/>
    </source>
</evidence>
<gene>
    <name evidence="18" type="primary">PMI1</name>
    <name evidence="18" type="ORF">CcaverHIS019_0102250</name>
</gene>
<keyword evidence="8 11" id="KW-0862">Zinc</keyword>
<reference evidence="18" key="1">
    <citation type="journal article" date="2023" name="BMC Genomics">
        <title>Chromosome-level genome assemblies of Cutaneotrichosporon spp. (Trichosporonales, Basidiomycota) reveal imbalanced evolution between nucleotide sequences and chromosome synteny.</title>
        <authorList>
            <person name="Kobayashi Y."/>
            <person name="Kayamori A."/>
            <person name="Aoki K."/>
            <person name="Shiwa Y."/>
            <person name="Matsutani M."/>
            <person name="Fujita N."/>
            <person name="Sugita T."/>
            <person name="Iwasaki W."/>
            <person name="Tanaka N."/>
            <person name="Takashima M."/>
        </authorList>
    </citation>
    <scope>NUCLEOTIDE SEQUENCE</scope>
    <source>
        <strain evidence="18">HIS019</strain>
    </source>
</reference>
<evidence type="ECO:0000256" key="2">
    <source>
        <dbReference type="ARBA" id="ARBA00002564"/>
    </source>
</evidence>
<dbReference type="EC" id="5.3.1.8" evidence="5 12"/>
<evidence type="ECO:0000256" key="14">
    <source>
        <dbReference type="RuleBase" id="RU004248"/>
    </source>
</evidence>
<comment type="similarity">
    <text evidence="4 13">Belongs to the mannose-6-phosphate isomerase type 1 family.</text>
</comment>
<dbReference type="PIRSF" id="PIRSF001480">
    <property type="entry name" value="Mannose-6-phosphate_isomerase"/>
    <property type="match status" value="1"/>
</dbReference>
<dbReference type="Pfam" id="PF01238">
    <property type="entry name" value="PMI_typeI_C"/>
    <property type="match status" value="1"/>
</dbReference>
<accession>A0AA48I154</accession>
<dbReference type="NCBIfam" id="TIGR00218">
    <property type="entry name" value="manA"/>
    <property type="match status" value="1"/>
</dbReference>
<dbReference type="InterPro" id="IPR016305">
    <property type="entry name" value="Mannose-6-P_Isomerase"/>
</dbReference>
<evidence type="ECO:0000259" key="15">
    <source>
        <dbReference type="Pfam" id="PF01238"/>
    </source>
</evidence>
<evidence type="ECO:0000256" key="7">
    <source>
        <dbReference type="ARBA" id="ARBA00022723"/>
    </source>
</evidence>
<comment type="cofactor">
    <cofactor evidence="11 12">
        <name>Zn(2+)</name>
        <dbReference type="ChEBI" id="CHEBI:29105"/>
    </cofactor>
    <text evidence="11 12">Binds 1 zinc ion per subunit.</text>
</comment>
<dbReference type="InterPro" id="IPR046458">
    <property type="entry name" value="PMI_typeI_hel"/>
</dbReference>
<dbReference type="InterPro" id="IPR018050">
    <property type="entry name" value="Pmannose_isomerase-type1_CS"/>
</dbReference>
<feature type="active site" evidence="10">
    <location>
        <position position="309"/>
    </location>
</feature>
<dbReference type="Pfam" id="PF20512">
    <property type="entry name" value="PMI_typeI_hel"/>
    <property type="match status" value="1"/>
</dbReference>
<evidence type="ECO:0000256" key="5">
    <source>
        <dbReference type="ARBA" id="ARBA00011956"/>
    </source>
</evidence>
<dbReference type="AlphaFoldDB" id="A0AA48I154"/>
<evidence type="ECO:0000313" key="19">
    <source>
        <dbReference type="Proteomes" id="UP001233271"/>
    </source>
</evidence>
<comment type="pathway">
    <text evidence="3 14">Nucleotide-sugar biosynthesis; GDP-alpha-D-mannose biosynthesis; alpha-D-mannose 1-phosphate from D-fructose 6-phosphate: step 1/2.</text>
</comment>
<dbReference type="GO" id="GO:0005829">
    <property type="term" value="C:cytosol"/>
    <property type="evidence" value="ECO:0007669"/>
    <property type="project" value="TreeGrafter"/>
</dbReference>
<protein>
    <recommendedName>
        <fullName evidence="6 12">Mannose-6-phosphate isomerase</fullName>
        <ecNumber evidence="5 12">5.3.1.8</ecNumber>
    </recommendedName>
</protein>
<evidence type="ECO:0000259" key="16">
    <source>
        <dbReference type="Pfam" id="PF20511"/>
    </source>
</evidence>
<feature type="binding site" evidence="11">
    <location>
        <position position="109"/>
    </location>
    <ligand>
        <name>Zn(2+)</name>
        <dbReference type="ChEBI" id="CHEBI:29105"/>
    </ligand>
</feature>
<evidence type="ECO:0000256" key="9">
    <source>
        <dbReference type="ARBA" id="ARBA00023235"/>
    </source>
</evidence>
<evidence type="ECO:0000256" key="3">
    <source>
        <dbReference type="ARBA" id="ARBA00004666"/>
    </source>
</evidence>
<evidence type="ECO:0000256" key="6">
    <source>
        <dbReference type="ARBA" id="ARBA00018236"/>
    </source>
</evidence>
<keyword evidence="9 12" id="KW-0413">Isomerase</keyword>
<sequence>MSPPPAFKVAPGINSYDWGKRGSASLAAQYARESVPDFTIVQDKPYAELWMGTHPSNPSRTATGLLSEYLAAHPNLIGSKVAQKFPDTRDGALPFLFKVLSIGTALSIQAHPDKTLASQLHKERPDIYKDPNHKPEMAIALTPFRAFLNFVPGPILLQNLITVPELGDIVPEDAIDKLAKSLGLPTSHDAVDKAAQGPFEPTTDAQKAAIKAVFSAVMHATKEQYEGAIEKLVRRYKSGKVAPCEERLRELVITLDEQYPADVGTLCVFLLNVIDLETGQAVFLGANVPHAYICGDIIECMATSDNVVRAGLTPKLRDVPTLVDMLTYEAGPAEKQELQPHEFNRDPTTLLYDPPIDEFSVLRVHLARDEMTTHRPIEGPSIAIITNGEALIKWAGSGSIPVARGDVIFMGAGVEYKWQAKQDTEAFRAFVEA</sequence>
<organism evidence="18 19">
    <name type="scientific">Cutaneotrichosporon cavernicola</name>
    <dbReference type="NCBI Taxonomy" id="279322"/>
    <lineage>
        <taxon>Eukaryota</taxon>
        <taxon>Fungi</taxon>
        <taxon>Dikarya</taxon>
        <taxon>Basidiomycota</taxon>
        <taxon>Agaricomycotina</taxon>
        <taxon>Tremellomycetes</taxon>
        <taxon>Trichosporonales</taxon>
        <taxon>Trichosporonaceae</taxon>
        <taxon>Cutaneotrichosporon</taxon>
    </lineage>
</organism>
<dbReference type="GO" id="GO:0009298">
    <property type="term" value="P:GDP-mannose biosynthetic process"/>
    <property type="evidence" value="ECO:0007669"/>
    <property type="project" value="InterPro"/>
</dbReference>
<dbReference type="PANTHER" id="PTHR10309:SF0">
    <property type="entry name" value="MANNOSE-6-PHOSPHATE ISOMERASE"/>
    <property type="match status" value="1"/>
</dbReference>
<keyword evidence="7 11" id="KW-0479">Metal-binding</keyword>
<dbReference type="EMBL" id="AP028212">
    <property type="protein sequence ID" value="BEI87507.1"/>
    <property type="molecule type" value="Genomic_DNA"/>
</dbReference>
<dbReference type="Proteomes" id="UP001233271">
    <property type="component" value="Chromosome 1"/>
</dbReference>
<feature type="binding site" evidence="11">
    <location>
        <position position="136"/>
    </location>
    <ligand>
        <name>Zn(2+)</name>
        <dbReference type="ChEBI" id="CHEBI:29105"/>
    </ligand>
</feature>
<dbReference type="Gene3D" id="2.60.120.10">
    <property type="entry name" value="Jelly Rolls"/>
    <property type="match status" value="2"/>
</dbReference>
<dbReference type="GO" id="GO:0004476">
    <property type="term" value="F:mannose-6-phosphate isomerase activity"/>
    <property type="evidence" value="ECO:0007669"/>
    <property type="project" value="UniProtKB-EC"/>
</dbReference>
<dbReference type="PRINTS" id="PR00714">
    <property type="entry name" value="MAN6PISMRASE"/>
</dbReference>
<evidence type="ECO:0000256" key="1">
    <source>
        <dbReference type="ARBA" id="ARBA00000757"/>
    </source>
</evidence>
<dbReference type="PROSITE" id="PS00966">
    <property type="entry name" value="PMI_I_2"/>
    <property type="match status" value="1"/>
</dbReference>
<dbReference type="GeneID" id="85491378"/>
<comment type="function">
    <text evidence="2">Involved in the synthesis of the GDP-mannose and dolichol-phosphate-mannose required for a number of critical mannosyl transfer reactions.</text>
</comment>
<evidence type="ECO:0000313" key="18">
    <source>
        <dbReference type="EMBL" id="BEI87507.1"/>
    </source>
</evidence>
<dbReference type="InterPro" id="IPR046457">
    <property type="entry name" value="PMI_typeI_cat"/>
</dbReference>
<dbReference type="InterPro" id="IPR014710">
    <property type="entry name" value="RmlC-like_jellyroll"/>
</dbReference>
<dbReference type="RefSeq" id="XP_060452773.1">
    <property type="nucleotide sequence ID" value="XM_060597956.1"/>
</dbReference>
<evidence type="ECO:0000256" key="8">
    <source>
        <dbReference type="ARBA" id="ARBA00022833"/>
    </source>
</evidence>
<comment type="catalytic activity">
    <reaction evidence="1 12">
        <text>D-mannose 6-phosphate = D-fructose 6-phosphate</text>
        <dbReference type="Rhea" id="RHEA:12356"/>
        <dbReference type="ChEBI" id="CHEBI:58735"/>
        <dbReference type="ChEBI" id="CHEBI:61527"/>
        <dbReference type="EC" id="5.3.1.8"/>
    </reaction>
</comment>
<dbReference type="CDD" id="cd07011">
    <property type="entry name" value="cupin_PMI_type_I_N"/>
    <property type="match status" value="1"/>
</dbReference>
<evidence type="ECO:0000256" key="10">
    <source>
        <dbReference type="PIRSR" id="PIRSR001480-1"/>
    </source>
</evidence>
<evidence type="ECO:0000256" key="13">
    <source>
        <dbReference type="RuleBase" id="RU004189"/>
    </source>
</evidence>
<feature type="binding site" evidence="11">
    <location>
        <position position="290"/>
    </location>
    <ligand>
        <name>Zn(2+)</name>
        <dbReference type="ChEBI" id="CHEBI:29105"/>
    </ligand>
</feature>
<dbReference type="PANTHER" id="PTHR10309">
    <property type="entry name" value="MANNOSE-6-PHOSPHATE ISOMERASE"/>
    <property type="match status" value="1"/>
</dbReference>
<evidence type="ECO:0000259" key="17">
    <source>
        <dbReference type="Pfam" id="PF20512"/>
    </source>
</evidence>
<dbReference type="KEGG" id="ccac:CcaHIS019_0102250"/>
<dbReference type="Pfam" id="PF20511">
    <property type="entry name" value="PMI_typeI_cat"/>
    <property type="match status" value="1"/>
</dbReference>